<protein>
    <submittedName>
        <fullName evidence="2">IS4 family transposase</fullName>
    </submittedName>
</protein>
<gene>
    <name evidence="2" type="ORF">FJU31_07305</name>
    <name evidence="1" type="ORF">FJU31_10165</name>
</gene>
<organism evidence="2 3">
    <name type="scientific">Stenotrophomonas cyclobalanopsidis</name>
    <dbReference type="NCBI Taxonomy" id="2771362"/>
    <lineage>
        <taxon>Bacteria</taxon>
        <taxon>Pseudomonadati</taxon>
        <taxon>Pseudomonadota</taxon>
        <taxon>Gammaproteobacteria</taxon>
        <taxon>Lysobacterales</taxon>
        <taxon>Lysobacteraceae</taxon>
        <taxon>Stenotrophomonas</taxon>
    </lineage>
</organism>
<name>A0ABQ6T1X3_9GAMM</name>
<accession>A0ABQ6T1X3</accession>
<reference evidence="2 3" key="1">
    <citation type="journal article" date="2020" name="Antonie Van Leeuwenhoek">
        <title>Stenotrophomonas cyclobalanopsidis sp. nov., isolated from the leaf spot disease of Cyclobalanopsis patelliformis.</title>
        <authorList>
            <person name="Bian D.R."/>
            <person name="Xue H."/>
            <person name="Piao C.G."/>
            <person name="Li Y."/>
        </authorList>
    </citation>
    <scope>NUCLEOTIDE SEQUENCE [LARGE SCALE GENOMIC DNA]</scope>
    <source>
        <strain evidence="2 3">TPQG1-4</strain>
    </source>
</reference>
<dbReference type="Proteomes" id="UP000326367">
    <property type="component" value="Unassembled WGS sequence"/>
</dbReference>
<feature type="non-terminal residue" evidence="2">
    <location>
        <position position="1"/>
    </location>
</feature>
<dbReference type="EMBL" id="VYKI01000007">
    <property type="protein sequence ID" value="KAA9000151.1"/>
    <property type="molecule type" value="Genomic_DNA"/>
</dbReference>
<evidence type="ECO:0000313" key="1">
    <source>
        <dbReference type="EMBL" id="KAA8998235.1"/>
    </source>
</evidence>
<keyword evidence="3" id="KW-1185">Reference proteome</keyword>
<dbReference type="EMBL" id="VYKI01000011">
    <property type="protein sequence ID" value="KAA8998235.1"/>
    <property type="molecule type" value="Genomic_DNA"/>
</dbReference>
<proteinExistence type="predicted"/>
<sequence>PASATGRRLSQLRSGVASLFLEHRPRPTTPRTVKISKTRYPVDRKAAPLK</sequence>
<reference evidence="2" key="2">
    <citation type="submission" date="2024-05" db="EMBL/GenBank/DDBJ databases">
        <authorList>
            <person name="Li S."/>
            <person name="Zou L."/>
            <person name="Yang R."/>
            <person name="Yan Y."/>
            <person name="Zhang C."/>
            <person name="Huang M."/>
            <person name="Li Y."/>
            <person name="Chen G."/>
            <person name="Chen Y."/>
            <person name="Liu Z."/>
            <person name="Chen T."/>
        </authorList>
    </citation>
    <scope>NUCLEOTIDE SEQUENCE</scope>
    <source>
        <strain evidence="2">TPQG1-4</strain>
    </source>
</reference>
<comment type="caution">
    <text evidence="2">The sequence shown here is derived from an EMBL/GenBank/DDBJ whole genome shotgun (WGS) entry which is preliminary data.</text>
</comment>
<evidence type="ECO:0000313" key="3">
    <source>
        <dbReference type="Proteomes" id="UP000326367"/>
    </source>
</evidence>
<evidence type="ECO:0000313" key="2">
    <source>
        <dbReference type="EMBL" id="KAA9000151.1"/>
    </source>
</evidence>